<evidence type="ECO:0000313" key="2">
    <source>
        <dbReference type="EMBL" id="EFH53507.1"/>
    </source>
</evidence>
<dbReference type="HOGENOM" id="CLU_2593018_0_0_1"/>
<accession>D7LPB2</accession>
<evidence type="ECO:0000256" key="1">
    <source>
        <dbReference type="SAM" id="MobiDB-lite"/>
    </source>
</evidence>
<name>D7LPB2_ARALL</name>
<dbReference type="Gramene" id="scaffold_501068.1">
    <property type="protein sequence ID" value="scaffold_501068.1"/>
    <property type="gene ID" value="scaffold_501068.1"/>
</dbReference>
<feature type="region of interest" description="Disordered" evidence="1">
    <location>
        <begin position="1"/>
        <end position="44"/>
    </location>
</feature>
<dbReference type="EMBL" id="GL348717">
    <property type="protein sequence ID" value="EFH53507.1"/>
    <property type="molecule type" value="Genomic_DNA"/>
</dbReference>
<sequence>MEINDNEVNETFPKEKLPTRKRSKPNSNGDPSDSINHGESSENVLTEMIGVGTNIINLIQQREERYQRDVEFRETQKKKE</sequence>
<reference evidence="3" key="1">
    <citation type="journal article" date="2011" name="Nat. Genet.">
        <title>The Arabidopsis lyrata genome sequence and the basis of rapid genome size change.</title>
        <authorList>
            <person name="Hu T.T."/>
            <person name="Pattyn P."/>
            <person name="Bakker E.G."/>
            <person name="Cao J."/>
            <person name="Cheng J.-F."/>
            <person name="Clark R.M."/>
            <person name="Fahlgren N."/>
            <person name="Fawcett J.A."/>
            <person name="Grimwood J."/>
            <person name="Gundlach H."/>
            <person name="Haberer G."/>
            <person name="Hollister J.D."/>
            <person name="Ossowski S."/>
            <person name="Ottilar R.P."/>
            <person name="Salamov A.A."/>
            <person name="Schneeberger K."/>
            <person name="Spannagl M."/>
            <person name="Wang X."/>
            <person name="Yang L."/>
            <person name="Nasrallah M.E."/>
            <person name="Bergelson J."/>
            <person name="Carrington J.C."/>
            <person name="Gaut B.S."/>
            <person name="Schmutz J."/>
            <person name="Mayer K.F.X."/>
            <person name="Van de Peer Y."/>
            <person name="Grigoriev I.V."/>
            <person name="Nordborg M."/>
            <person name="Weigel D."/>
            <person name="Guo Y.-L."/>
        </authorList>
    </citation>
    <scope>NUCLEOTIDE SEQUENCE [LARGE SCALE GENOMIC DNA]</scope>
    <source>
        <strain evidence="3">cv. MN47</strain>
    </source>
</reference>
<evidence type="ECO:0000313" key="3">
    <source>
        <dbReference type="Proteomes" id="UP000008694"/>
    </source>
</evidence>
<protein>
    <submittedName>
        <fullName evidence="2">Uncharacterized protein</fullName>
    </submittedName>
</protein>
<dbReference type="KEGG" id="aly:9311642"/>
<organism evidence="3">
    <name type="scientific">Arabidopsis lyrata subsp. lyrata</name>
    <name type="common">Lyre-leaved rock-cress</name>
    <dbReference type="NCBI Taxonomy" id="81972"/>
    <lineage>
        <taxon>Eukaryota</taxon>
        <taxon>Viridiplantae</taxon>
        <taxon>Streptophyta</taxon>
        <taxon>Embryophyta</taxon>
        <taxon>Tracheophyta</taxon>
        <taxon>Spermatophyta</taxon>
        <taxon>Magnoliopsida</taxon>
        <taxon>eudicotyledons</taxon>
        <taxon>Gunneridae</taxon>
        <taxon>Pentapetalae</taxon>
        <taxon>rosids</taxon>
        <taxon>malvids</taxon>
        <taxon>Brassicales</taxon>
        <taxon>Brassicaceae</taxon>
        <taxon>Camelineae</taxon>
        <taxon>Arabidopsis</taxon>
    </lineage>
</organism>
<dbReference type="Proteomes" id="UP000008694">
    <property type="component" value="Unassembled WGS sequence"/>
</dbReference>
<feature type="compositionally biased region" description="Polar residues" evidence="1">
    <location>
        <begin position="25"/>
        <end position="44"/>
    </location>
</feature>
<dbReference type="OrthoDB" id="1079886at2759"/>
<proteinExistence type="predicted"/>
<keyword evidence="3" id="KW-1185">Reference proteome</keyword>
<gene>
    <name evidence="2" type="ORF">ARALYDRAFT_905364</name>
</gene>
<dbReference type="AlphaFoldDB" id="D7LPB2"/>